<evidence type="ECO:0000313" key="6">
    <source>
        <dbReference type="Proteomes" id="UP001500736"/>
    </source>
</evidence>
<evidence type="ECO:0000256" key="1">
    <source>
        <dbReference type="ARBA" id="ARBA00022729"/>
    </source>
</evidence>
<accession>A0ABP3V6M0</accession>
<name>A0ABP3V6M0_9FLAO</name>
<evidence type="ECO:0000313" key="5">
    <source>
        <dbReference type="EMBL" id="GAA0749733.1"/>
    </source>
</evidence>
<keyword evidence="1 2" id="KW-0732">Signal</keyword>
<evidence type="ECO:0000259" key="3">
    <source>
        <dbReference type="Pfam" id="PF18962"/>
    </source>
</evidence>
<dbReference type="InterPro" id="IPR058515">
    <property type="entry name" value="DUF8202"/>
</dbReference>
<dbReference type="InterPro" id="IPR026444">
    <property type="entry name" value="Secre_tail"/>
</dbReference>
<gene>
    <name evidence="5" type="ORF">GCM10009431_29680</name>
</gene>
<reference evidence="6" key="1">
    <citation type="journal article" date="2019" name="Int. J. Syst. Evol. Microbiol.">
        <title>The Global Catalogue of Microorganisms (GCM) 10K type strain sequencing project: providing services to taxonomists for standard genome sequencing and annotation.</title>
        <authorList>
            <consortium name="The Broad Institute Genomics Platform"/>
            <consortium name="The Broad Institute Genome Sequencing Center for Infectious Disease"/>
            <person name="Wu L."/>
            <person name="Ma J."/>
        </authorList>
    </citation>
    <scope>NUCLEOTIDE SEQUENCE [LARGE SCALE GENOMIC DNA]</scope>
    <source>
        <strain evidence="6">JCM 15976</strain>
    </source>
</reference>
<dbReference type="Pfam" id="PF26628">
    <property type="entry name" value="DUF8202"/>
    <property type="match status" value="1"/>
</dbReference>
<keyword evidence="6" id="KW-1185">Reference proteome</keyword>
<evidence type="ECO:0000259" key="4">
    <source>
        <dbReference type="Pfam" id="PF26628"/>
    </source>
</evidence>
<evidence type="ECO:0008006" key="7">
    <source>
        <dbReference type="Google" id="ProtNLM"/>
    </source>
</evidence>
<feature type="signal peptide" evidence="2">
    <location>
        <begin position="1"/>
        <end position="20"/>
    </location>
</feature>
<feature type="chain" id="PRO_5046727281" description="Secreted protein (Por secretion system target)" evidence="2">
    <location>
        <begin position="21"/>
        <end position="892"/>
    </location>
</feature>
<evidence type="ECO:0000256" key="2">
    <source>
        <dbReference type="SAM" id="SignalP"/>
    </source>
</evidence>
<sequence>MKSKLLFFLSIVFNLYFINAQNQPGGVPGAEVWYISNWDNIENGVFPNSAQTDITINKCGETEKSLFNFNPSIFAEKLCLEYIASLENTTGRNVFFVGEPEKPNSFSHLGTLWRENFVPIFETESIIRNFFDFNNKNVFTNEIYADYTSNKNANVNFYHTNNYTIDKKFKSYGQEGETTFSIGEPTQIDSIQSYEDNYFNGSFPEFISFPREISDNERNRVESYLALKYGLTLNRNISYLSSKNIVFWDEANNHLFPERIFGFGRDAISGLNQLQSESTHLKDHLVSAIGDIVETNMQKQEKENIPNDYFLVFGDNDRSPSLINENEHGIKFWDKVWLAQRTGKKINKLPIHFKLFLTDELVDYLTYNPEETLWLLQDKYIGNDEVSEFDSEHIEYYVGEIDWNNKTAYFKDVFFDSDRSIYDQFTFGVGPRMIVQAQVQGCKKDKLEIVLDITGGKPDYHIVVESNQGNIEDTTNNNTYTFSVEPDVTYHIIVHDPQGLVAETEITVDPWDFNLDLGPDQFLTTNQPEITLDAVQGINDPDATYEWYHDGVLLPEAESTLTVDEIGLYEVIVTSGDLSCEISDIITIGFKDYDVILTTINGCDPLHNSLTVNINGGFPNYVTNLEGIDGVVNYAHSGTTTLTDIPYGSYIVTVTDSEGQTFVEVVDFVAPQFELDLVSQLETICSSCLYYPGDFGYPNIGYDIAYFENGDLEFVIDASVLISGTTATYRWFISDVLISEEPTLTFDTINANYCHEDPIYNTYAGKILRVEISGVDNSNCFLTESFIFKDNCPNRDNETPQLTPPSQNNSALRTAVYPNPSEPNATFTYEATATEVFEATVEVFTVTGAKLSHTVINGKSAYRLPFNLQSAGMYFIRTTSSLGVKTDKIIIK</sequence>
<dbReference type="EMBL" id="BAAAGF010000005">
    <property type="protein sequence ID" value="GAA0749733.1"/>
    <property type="molecule type" value="Genomic_DNA"/>
</dbReference>
<feature type="domain" description="DUF8202" evidence="4">
    <location>
        <begin position="217"/>
        <end position="405"/>
    </location>
</feature>
<feature type="domain" description="Secretion system C-terminal sorting" evidence="3">
    <location>
        <begin position="816"/>
        <end position="891"/>
    </location>
</feature>
<protein>
    <recommendedName>
        <fullName evidence="7">Secreted protein (Por secretion system target)</fullName>
    </recommendedName>
</protein>
<comment type="caution">
    <text evidence="5">The sequence shown here is derived from an EMBL/GenBank/DDBJ whole genome shotgun (WGS) entry which is preliminary data.</text>
</comment>
<organism evidence="5 6">
    <name type="scientific">Gaetbulibacter jejuensis</name>
    <dbReference type="NCBI Taxonomy" id="584607"/>
    <lineage>
        <taxon>Bacteria</taxon>
        <taxon>Pseudomonadati</taxon>
        <taxon>Bacteroidota</taxon>
        <taxon>Flavobacteriia</taxon>
        <taxon>Flavobacteriales</taxon>
        <taxon>Flavobacteriaceae</taxon>
        <taxon>Gaetbulibacter</taxon>
    </lineage>
</organism>
<dbReference type="Pfam" id="PF18962">
    <property type="entry name" value="Por_Secre_tail"/>
    <property type="match status" value="1"/>
</dbReference>
<dbReference type="NCBIfam" id="TIGR04183">
    <property type="entry name" value="Por_Secre_tail"/>
    <property type="match status" value="1"/>
</dbReference>
<dbReference type="RefSeq" id="WP_343799547.1">
    <property type="nucleotide sequence ID" value="NZ_BAAAGF010000005.1"/>
</dbReference>
<dbReference type="Proteomes" id="UP001500736">
    <property type="component" value="Unassembled WGS sequence"/>
</dbReference>
<proteinExistence type="predicted"/>